<dbReference type="AlphaFoldDB" id="A0A2R6PH71"/>
<evidence type="ECO:0000256" key="6">
    <source>
        <dbReference type="SAM" id="MobiDB-lite"/>
    </source>
</evidence>
<name>A0A2R6PH71_ACTCC</name>
<dbReference type="PANTHER" id="PTHR31908">
    <property type="entry name" value="PROTEIN CROWDED NUCLEI 4"/>
    <property type="match status" value="1"/>
</dbReference>
<organism evidence="7 8">
    <name type="scientific">Actinidia chinensis var. chinensis</name>
    <name type="common">Chinese soft-hair kiwi</name>
    <dbReference type="NCBI Taxonomy" id="1590841"/>
    <lineage>
        <taxon>Eukaryota</taxon>
        <taxon>Viridiplantae</taxon>
        <taxon>Streptophyta</taxon>
        <taxon>Embryophyta</taxon>
        <taxon>Tracheophyta</taxon>
        <taxon>Spermatophyta</taxon>
        <taxon>Magnoliopsida</taxon>
        <taxon>eudicotyledons</taxon>
        <taxon>Gunneridae</taxon>
        <taxon>Pentapetalae</taxon>
        <taxon>asterids</taxon>
        <taxon>Ericales</taxon>
        <taxon>Actinidiaceae</taxon>
        <taxon>Actinidia</taxon>
    </lineage>
</organism>
<feature type="coiled-coil region" evidence="5">
    <location>
        <begin position="407"/>
        <end position="602"/>
    </location>
</feature>
<feature type="compositionally biased region" description="Basic and acidic residues" evidence="6">
    <location>
        <begin position="946"/>
        <end position="956"/>
    </location>
</feature>
<keyword evidence="1 5" id="KW-0175">Coiled coil</keyword>
<proteinExistence type="inferred from homology"/>
<dbReference type="STRING" id="1590841.A0A2R6PH71"/>
<gene>
    <name evidence="7" type="ORF">CEY00_Acc28556</name>
</gene>
<dbReference type="GO" id="GO:0006997">
    <property type="term" value="P:nucleus organization"/>
    <property type="evidence" value="ECO:0007669"/>
    <property type="project" value="InterPro"/>
</dbReference>
<dbReference type="Gramene" id="PSR91214">
    <property type="protein sequence ID" value="PSR91214"/>
    <property type="gene ID" value="CEY00_Acc28556"/>
</dbReference>
<feature type="region of interest" description="Disordered" evidence="6">
    <location>
        <begin position="1187"/>
        <end position="1231"/>
    </location>
</feature>
<evidence type="ECO:0000256" key="3">
    <source>
        <dbReference type="ARBA" id="ARBA00024186"/>
    </source>
</evidence>
<feature type="region of interest" description="Disordered" evidence="6">
    <location>
        <begin position="997"/>
        <end position="1101"/>
    </location>
</feature>
<comment type="similarity">
    <text evidence="4">Belongs to the CRWN family.</text>
</comment>
<dbReference type="GO" id="GO:0005652">
    <property type="term" value="C:nuclear lamina"/>
    <property type="evidence" value="ECO:0007669"/>
    <property type="project" value="UniProtKB-SubCell"/>
</dbReference>
<evidence type="ECO:0000313" key="7">
    <source>
        <dbReference type="EMBL" id="PSR91214.1"/>
    </source>
</evidence>
<dbReference type="InterPro" id="IPR040418">
    <property type="entry name" value="CRWN"/>
</dbReference>
<feature type="region of interest" description="Disordered" evidence="6">
    <location>
        <begin position="937"/>
        <end position="979"/>
    </location>
</feature>
<evidence type="ECO:0000256" key="5">
    <source>
        <dbReference type="SAM" id="Coils"/>
    </source>
</evidence>
<evidence type="ECO:0000256" key="4">
    <source>
        <dbReference type="ARBA" id="ARBA00024208"/>
    </source>
</evidence>
<comment type="subcellular location">
    <subcellularLocation>
        <location evidence="3">Nucleus lamina</location>
    </subcellularLocation>
</comment>
<comment type="caution">
    <text evidence="7">The sequence shown here is derived from an EMBL/GenBank/DDBJ whole genome shotgun (WGS) entry which is preliminary data.</text>
</comment>
<keyword evidence="8" id="KW-1185">Reference proteome</keyword>
<accession>A0A2R6PH71</accession>
<feature type="coiled-coil region" evidence="5">
    <location>
        <begin position="219"/>
        <end position="372"/>
    </location>
</feature>
<evidence type="ECO:0000256" key="2">
    <source>
        <dbReference type="ARBA" id="ARBA00023242"/>
    </source>
</evidence>
<dbReference type="EMBL" id="NKQK01000025">
    <property type="protein sequence ID" value="PSR91214.1"/>
    <property type="molecule type" value="Genomic_DNA"/>
</dbReference>
<feature type="coiled-coil region" evidence="5">
    <location>
        <begin position="640"/>
        <end position="689"/>
    </location>
</feature>
<dbReference type="OrthoDB" id="673795at2759"/>
<dbReference type="FunCoup" id="A0A2R6PH71">
    <property type="interactions" value="396"/>
</dbReference>
<reference evidence="8" key="2">
    <citation type="journal article" date="2018" name="BMC Genomics">
        <title>A manually annotated Actinidia chinensis var. chinensis (kiwifruit) genome highlights the challenges associated with draft genomes and gene prediction in plants.</title>
        <authorList>
            <person name="Pilkington S.M."/>
            <person name="Crowhurst R."/>
            <person name="Hilario E."/>
            <person name="Nardozza S."/>
            <person name="Fraser L."/>
            <person name="Peng Y."/>
            <person name="Gunaseelan K."/>
            <person name="Simpson R."/>
            <person name="Tahir J."/>
            <person name="Deroles S.C."/>
            <person name="Templeton K."/>
            <person name="Luo Z."/>
            <person name="Davy M."/>
            <person name="Cheng C."/>
            <person name="McNeilage M."/>
            <person name="Scaglione D."/>
            <person name="Liu Y."/>
            <person name="Zhang Q."/>
            <person name="Datson P."/>
            <person name="De Silva N."/>
            <person name="Gardiner S.E."/>
            <person name="Bassett H."/>
            <person name="Chagne D."/>
            <person name="McCallum J."/>
            <person name="Dzierzon H."/>
            <person name="Deng C."/>
            <person name="Wang Y.Y."/>
            <person name="Barron L."/>
            <person name="Manako K."/>
            <person name="Bowen J."/>
            <person name="Foster T.M."/>
            <person name="Erridge Z.A."/>
            <person name="Tiffin H."/>
            <person name="Waite C.N."/>
            <person name="Davies K.M."/>
            <person name="Grierson E.P."/>
            <person name="Laing W.A."/>
            <person name="Kirk R."/>
            <person name="Chen X."/>
            <person name="Wood M."/>
            <person name="Montefiori M."/>
            <person name="Brummell D.A."/>
            <person name="Schwinn K.E."/>
            <person name="Catanach A."/>
            <person name="Fullerton C."/>
            <person name="Li D."/>
            <person name="Meiyalaghan S."/>
            <person name="Nieuwenhuizen N."/>
            <person name="Read N."/>
            <person name="Prakash R."/>
            <person name="Hunter D."/>
            <person name="Zhang H."/>
            <person name="McKenzie M."/>
            <person name="Knabel M."/>
            <person name="Harris A."/>
            <person name="Allan A.C."/>
            <person name="Gleave A."/>
            <person name="Chen A."/>
            <person name="Janssen B.J."/>
            <person name="Plunkett B."/>
            <person name="Ampomah-Dwamena C."/>
            <person name="Voogd C."/>
            <person name="Leif D."/>
            <person name="Lafferty D."/>
            <person name="Souleyre E.J.F."/>
            <person name="Varkonyi-Gasic E."/>
            <person name="Gambi F."/>
            <person name="Hanley J."/>
            <person name="Yao J.L."/>
            <person name="Cheung J."/>
            <person name="David K.M."/>
            <person name="Warren B."/>
            <person name="Marsh K."/>
            <person name="Snowden K.C."/>
            <person name="Lin-Wang K."/>
            <person name="Brian L."/>
            <person name="Martinez-Sanchez M."/>
            <person name="Wang M."/>
            <person name="Ileperuma N."/>
            <person name="Macnee N."/>
            <person name="Campin R."/>
            <person name="McAtee P."/>
            <person name="Drummond R.S.M."/>
            <person name="Espley R.V."/>
            <person name="Ireland H.S."/>
            <person name="Wu R."/>
            <person name="Atkinson R.G."/>
            <person name="Karunairetnam S."/>
            <person name="Bulley S."/>
            <person name="Chunkath S."/>
            <person name="Hanley Z."/>
            <person name="Storey R."/>
            <person name="Thrimawithana A.H."/>
            <person name="Thomson S."/>
            <person name="David C."/>
            <person name="Testolin R."/>
            <person name="Huang H."/>
            <person name="Hellens R.P."/>
            <person name="Schaffer R.J."/>
        </authorList>
    </citation>
    <scope>NUCLEOTIDE SEQUENCE [LARGE SCALE GENOMIC DNA]</scope>
    <source>
        <strain evidence="8">cv. Red5</strain>
    </source>
</reference>
<dbReference type="OMA" id="QLENHQF"/>
<protein>
    <submittedName>
        <fullName evidence="7">Protein CROWDED NUCLEI like</fullName>
    </submittedName>
</protein>
<evidence type="ECO:0000256" key="1">
    <source>
        <dbReference type="ARBA" id="ARBA00023054"/>
    </source>
</evidence>
<feature type="compositionally biased region" description="Basic and acidic residues" evidence="6">
    <location>
        <begin position="1195"/>
        <end position="1207"/>
    </location>
</feature>
<dbReference type="InParanoid" id="A0A2R6PH71"/>
<dbReference type="PANTHER" id="PTHR31908:SF9">
    <property type="entry name" value="PROTEIN CROWDED NUCLEI 3"/>
    <property type="match status" value="1"/>
</dbReference>
<dbReference type="Proteomes" id="UP000241394">
    <property type="component" value="Chromosome LG25"/>
</dbReference>
<feature type="compositionally biased region" description="Basic and acidic residues" evidence="6">
    <location>
        <begin position="997"/>
        <end position="1010"/>
    </location>
</feature>
<sequence>MFTPQRKPVWTALTITPPSDAQKRGGEGASTAATNPMYSGKGKAVAYLDGPPPVGSLSDVGVRAGVEEDVEDWRRFREAGLLDEAAMERKDRAALAEKVSKLEGELYDYQYNMGLLLIEKKKWVSKYEELREALDEVHEVLKREQAAHLISFSEAEQREENLRKALVVEKQCVDDLEKALRGIREENSRIKLTSEARLADANALIAGIEDQSLEVGEKLHAADAKLAEASRKNAELERKLQELEDCESVLRRERLSLNKEQESHEATFFKHKEDLREWERKLQEAEERLCESRRIINQREEKANEMDMILEKKEKTLEETQKKIELTSQTLKKKEEDIYNRLSNLVAKEEKAESLREGLKMKEKELHALTEKLSTRERVEIQVVLDEHRAILDKKMQEFDLEIEERRKSLDDEIRSKAEAVQQKEAEINHMEEKLGKREQTLEKKTERLKEKEKELEAKLKTSKEKEKSIKAEEKRLDVEKKQILSDKENLLVLKAELEKIRADINQREDQLYKEREKLRITEEDKAEHLRLQSELKDEIEKYRLQEELLLKEGEELKQERNKFEEEWEALDEKRVSITRELKEIDEEKGKLEKLRHSEEKRLKKDRLATQDYIQRELENVRLEKESFAALMKHDQSALSEKAENERRQLLHEFELRRRELETDLQNRQEEMEKQLMERERALEVKREKELSNTRHLKGVVQREMEEMRSERCIIVKERQEIVLNKRQLETQQLEMRRDIDELGVLSNKLKGQREQFIQERGRFLAYVERLKSCKNCGDITQEFVLSDLGLLDMEESNALPFPRLGNEALMTPHGVADAVDGTNIKRSGGIDLKSDSEGQMSWLRKCTSKIFKLSPGKLIQHDAAQNRGSTLSSVEVNGAEKLDVPNMPVDIDDARGQNIAEEGPELSTRIANDSFDVQQLASSSFFREVDLGHAPSIDNQSNMDSEVHKFQEDSHPSGLVGGRCKPGRKQKVGIHRTRSVKATVEDAKIILGDTSEGSKLHDLQPHDSAHINGESQGDPSCADKAAGTTTRKRHRAQTSRITMSEQDADDSEGRSESVTTVGRRKRRQTVAPAMPTPGGKRYNLRRHKPEGTVPGPQASPNIKKQVEKEADNDGGGMVPEVASAPSMGGANENGNSTPLVQVATYNSIEIQEVSSERVVGIKTAMDNDDSVDLEKLDGNRILSEEVNCTSEYGGQDKNESRFHGNDQGDDEGDNDDSSDDGDDDPELPGEISIGKKLFKFFTT</sequence>
<evidence type="ECO:0000313" key="8">
    <source>
        <dbReference type="Proteomes" id="UP000241394"/>
    </source>
</evidence>
<reference evidence="7 8" key="1">
    <citation type="submission" date="2017-07" db="EMBL/GenBank/DDBJ databases">
        <title>An improved, manually edited Actinidia chinensis var. chinensis (kiwifruit) genome highlights the challenges associated with draft genomes and gene prediction in plants.</title>
        <authorList>
            <person name="Pilkington S."/>
            <person name="Crowhurst R."/>
            <person name="Hilario E."/>
            <person name="Nardozza S."/>
            <person name="Fraser L."/>
            <person name="Peng Y."/>
            <person name="Gunaseelan K."/>
            <person name="Simpson R."/>
            <person name="Tahir J."/>
            <person name="Deroles S."/>
            <person name="Templeton K."/>
            <person name="Luo Z."/>
            <person name="Davy M."/>
            <person name="Cheng C."/>
            <person name="Mcneilage M."/>
            <person name="Scaglione D."/>
            <person name="Liu Y."/>
            <person name="Zhang Q."/>
            <person name="Datson P."/>
            <person name="De Silva N."/>
            <person name="Gardiner S."/>
            <person name="Bassett H."/>
            <person name="Chagne D."/>
            <person name="Mccallum J."/>
            <person name="Dzierzon H."/>
            <person name="Deng C."/>
            <person name="Wang Y.-Y."/>
            <person name="Barron N."/>
            <person name="Manako K."/>
            <person name="Bowen J."/>
            <person name="Foster T."/>
            <person name="Erridge Z."/>
            <person name="Tiffin H."/>
            <person name="Waite C."/>
            <person name="Davies K."/>
            <person name="Grierson E."/>
            <person name="Laing W."/>
            <person name="Kirk R."/>
            <person name="Chen X."/>
            <person name="Wood M."/>
            <person name="Montefiori M."/>
            <person name="Brummell D."/>
            <person name="Schwinn K."/>
            <person name="Catanach A."/>
            <person name="Fullerton C."/>
            <person name="Li D."/>
            <person name="Meiyalaghan S."/>
            <person name="Nieuwenhuizen N."/>
            <person name="Read N."/>
            <person name="Prakash R."/>
            <person name="Hunter D."/>
            <person name="Zhang H."/>
            <person name="Mckenzie M."/>
            <person name="Knabel M."/>
            <person name="Harris A."/>
            <person name="Allan A."/>
            <person name="Chen A."/>
            <person name="Janssen B."/>
            <person name="Plunkett B."/>
            <person name="Dwamena C."/>
            <person name="Voogd C."/>
            <person name="Leif D."/>
            <person name="Lafferty D."/>
            <person name="Souleyre E."/>
            <person name="Varkonyi-Gasic E."/>
            <person name="Gambi F."/>
            <person name="Hanley J."/>
            <person name="Yao J.-L."/>
            <person name="Cheung J."/>
            <person name="David K."/>
            <person name="Warren B."/>
            <person name="Marsh K."/>
            <person name="Snowden K."/>
            <person name="Lin-Wang K."/>
            <person name="Brian L."/>
            <person name="Martinez-Sanchez M."/>
            <person name="Wang M."/>
            <person name="Ileperuma N."/>
            <person name="Macnee N."/>
            <person name="Campin R."/>
            <person name="Mcatee P."/>
            <person name="Drummond R."/>
            <person name="Espley R."/>
            <person name="Ireland H."/>
            <person name="Wu R."/>
            <person name="Atkinson R."/>
            <person name="Karunairetnam S."/>
            <person name="Bulley S."/>
            <person name="Chunkath S."/>
            <person name="Hanley Z."/>
            <person name="Storey R."/>
            <person name="Thrimawithana A."/>
            <person name="Thomson S."/>
            <person name="David C."/>
            <person name="Testolin R."/>
        </authorList>
    </citation>
    <scope>NUCLEOTIDE SEQUENCE [LARGE SCALE GENOMIC DNA]</scope>
    <source>
        <strain evidence="8">cv. Red5</strain>
        <tissue evidence="7">Young leaf</tissue>
    </source>
</reference>
<feature type="compositionally biased region" description="Basic residues" evidence="6">
    <location>
        <begin position="966"/>
        <end position="979"/>
    </location>
</feature>
<feature type="region of interest" description="Disordered" evidence="6">
    <location>
        <begin position="1"/>
        <end position="36"/>
    </location>
</feature>
<feature type="compositionally biased region" description="Acidic residues" evidence="6">
    <location>
        <begin position="1208"/>
        <end position="1228"/>
    </location>
</feature>
<keyword evidence="2" id="KW-0539">Nucleus</keyword>